<proteinExistence type="predicted"/>
<accession>A0A6J5P5Y0</accession>
<dbReference type="EMBL" id="LR796773">
    <property type="protein sequence ID" value="CAB4165376.1"/>
    <property type="molecule type" value="Genomic_DNA"/>
</dbReference>
<organism evidence="1">
    <name type="scientific">uncultured Caudovirales phage</name>
    <dbReference type="NCBI Taxonomy" id="2100421"/>
    <lineage>
        <taxon>Viruses</taxon>
        <taxon>Duplodnaviria</taxon>
        <taxon>Heunggongvirae</taxon>
        <taxon>Uroviricota</taxon>
        <taxon>Caudoviricetes</taxon>
        <taxon>Peduoviridae</taxon>
        <taxon>Maltschvirus</taxon>
        <taxon>Maltschvirus maltsch</taxon>
    </lineage>
</organism>
<gene>
    <name evidence="1" type="ORF">UFOVP823_37</name>
</gene>
<name>A0A6J5P5Y0_9CAUD</name>
<evidence type="ECO:0000313" key="1">
    <source>
        <dbReference type="EMBL" id="CAB4165376.1"/>
    </source>
</evidence>
<reference evidence="1" key="1">
    <citation type="submission" date="2020-04" db="EMBL/GenBank/DDBJ databases">
        <authorList>
            <person name="Chiriac C."/>
            <person name="Salcher M."/>
            <person name="Ghai R."/>
            <person name="Kavagutti S V."/>
        </authorList>
    </citation>
    <scope>NUCLEOTIDE SEQUENCE</scope>
</reference>
<protein>
    <submittedName>
        <fullName evidence="1">Uncharacterized protein</fullName>
    </submittedName>
</protein>
<sequence length="224" mass="24702">MIDFNDPTMMALLNAGVIDVNGNYLIDPSTGQPVQQASVQPDFAQLDRDYTAAKNASGMSDDQWKASNEYASWQGKALQARATTTDKDFLTNQIADLNNRKDDPTYGTWYAQLASAEQSRLDFLNNPLAQYLIPNNGGHTTRTEGQINAGTQDIYNQANSAFSSLLDFQRQQAAYTTQLADEIRMQREFAIPRPPEHSGTFVAGGTALAKNATRVGIPDLLIRY</sequence>